<gene>
    <name evidence="8" type="ORF">M6B38_127690</name>
</gene>
<dbReference type="CDD" id="cd11393">
    <property type="entry name" value="bHLH_AtbHLH_like"/>
    <property type="match status" value="1"/>
</dbReference>
<comment type="subcellular location">
    <subcellularLocation>
        <location evidence="1">Nucleus</location>
    </subcellularLocation>
</comment>
<evidence type="ECO:0000313" key="9">
    <source>
        <dbReference type="Proteomes" id="UP001140949"/>
    </source>
</evidence>
<accession>A0AAX6G5L0</accession>
<dbReference type="GO" id="GO:0000978">
    <property type="term" value="F:RNA polymerase II cis-regulatory region sequence-specific DNA binding"/>
    <property type="evidence" value="ECO:0007669"/>
    <property type="project" value="TreeGrafter"/>
</dbReference>
<evidence type="ECO:0000256" key="3">
    <source>
        <dbReference type="ARBA" id="ARBA00023015"/>
    </source>
</evidence>
<keyword evidence="9" id="KW-1185">Reference proteome</keyword>
<dbReference type="PANTHER" id="PTHR16223">
    <property type="entry name" value="TRANSCRIPTION FACTOR BHLH83-RELATED"/>
    <property type="match status" value="1"/>
</dbReference>
<dbReference type="GO" id="GO:0046983">
    <property type="term" value="F:protein dimerization activity"/>
    <property type="evidence" value="ECO:0007669"/>
    <property type="project" value="InterPro"/>
</dbReference>
<dbReference type="Proteomes" id="UP001140949">
    <property type="component" value="Unassembled WGS sequence"/>
</dbReference>
<evidence type="ECO:0000259" key="7">
    <source>
        <dbReference type="PROSITE" id="PS50888"/>
    </source>
</evidence>
<dbReference type="GO" id="GO:0000981">
    <property type="term" value="F:DNA-binding transcription factor activity, RNA polymerase II-specific"/>
    <property type="evidence" value="ECO:0007669"/>
    <property type="project" value="TreeGrafter"/>
</dbReference>
<dbReference type="InterPro" id="IPR011598">
    <property type="entry name" value="bHLH_dom"/>
</dbReference>
<reference evidence="8" key="2">
    <citation type="submission" date="2023-04" db="EMBL/GenBank/DDBJ databases">
        <authorList>
            <person name="Bruccoleri R.E."/>
            <person name="Oakeley E.J."/>
            <person name="Faust A.-M."/>
            <person name="Dessus-Babus S."/>
            <person name="Altorfer M."/>
            <person name="Burckhardt D."/>
            <person name="Oertli M."/>
            <person name="Naumann U."/>
            <person name="Petersen F."/>
            <person name="Wong J."/>
        </authorList>
    </citation>
    <scope>NUCLEOTIDE SEQUENCE</scope>
    <source>
        <strain evidence="8">GSM-AAB239-AS_SAM_17_03QT</strain>
        <tissue evidence="8">Leaf</tissue>
    </source>
</reference>
<evidence type="ECO:0000256" key="2">
    <source>
        <dbReference type="ARBA" id="ARBA00005510"/>
    </source>
</evidence>
<protein>
    <submittedName>
        <fullName evidence="8">Transcription factor bHLH113-like</fullName>
    </submittedName>
</protein>
<keyword evidence="5" id="KW-0539">Nucleus</keyword>
<proteinExistence type="inferred from homology"/>
<name>A0AAX6G5L0_IRIPA</name>
<dbReference type="Gene3D" id="4.10.280.10">
    <property type="entry name" value="Helix-loop-helix DNA-binding domain"/>
    <property type="match status" value="1"/>
</dbReference>
<evidence type="ECO:0000256" key="6">
    <source>
        <dbReference type="SAM" id="MobiDB-lite"/>
    </source>
</evidence>
<dbReference type="SUPFAM" id="SSF47459">
    <property type="entry name" value="HLH, helix-loop-helix DNA-binding domain"/>
    <property type="match status" value="1"/>
</dbReference>
<organism evidence="8 9">
    <name type="scientific">Iris pallida</name>
    <name type="common">Sweet iris</name>
    <dbReference type="NCBI Taxonomy" id="29817"/>
    <lineage>
        <taxon>Eukaryota</taxon>
        <taxon>Viridiplantae</taxon>
        <taxon>Streptophyta</taxon>
        <taxon>Embryophyta</taxon>
        <taxon>Tracheophyta</taxon>
        <taxon>Spermatophyta</taxon>
        <taxon>Magnoliopsida</taxon>
        <taxon>Liliopsida</taxon>
        <taxon>Asparagales</taxon>
        <taxon>Iridaceae</taxon>
        <taxon>Iridoideae</taxon>
        <taxon>Irideae</taxon>
        <taxon>Iris</taxon>
    </lineage>
</organism>
<feature type="compositionally biased region" description="Low complexity" evidence="6">
    <location>
        <begin position="54"/>
        <end position="86"/>
    </location>
</feature>
<feature type="domain" description="BHLH" evidence="7">
    <location>
        <begin position="94"/>
        <end position="143"/>
    </location>
</feature>
<keyword evidence="3" id="KW-0805">Transcription regulation</keyword>
<evidence type="ECO:0000256" key="4">
    <source>
        <dbReference type="ARBA" id="ARBA00023163"/>
    </source>
</evidence>
<evidence type="ECO:0000256" key="1">
    <source>
        <dbReference type="ARBA" id="ARBA00004123"/>
    </source>
</evidence>
<feature type="region of interest" description="Disordered" evidence="6">
    <location>
        <begin position="38"/>
        <end position="102"/>
    </location>
</feature>
<dbReference type="PANTHER" id="PTHR16223:SF380">
    <property type="entry name" value="HELIX-LOOP-HELIX DNA-BINDING DOMAIN CONTAINING PROTEIN, EXPRESSED"/>
    <property type="match status" value="1"/>
</dbReference>
<evidence type="ECO:0000256" key="5">
    <source>
        <dbReference type="ARBA" id="ARBA00023242"/>
    </source>
</evidence>
<dbReference type="InterPro" id="IPR045843">
    <property type="entry name" value="IND-like"/>
</dbReference>
<dbReference type="InterPro" id="IPR045239">
    <property type="entry name" value="bHLH95_bHLH"/>
</dbReference>
<reference evidence="8" key="1">
    <citation type="journal article" date="2023" name="GigaByte">
        <title>Genome assembly of the bearded iris, Iris pallida Lam.</title>
        <authorList>
            <person name="Bruccoleri R.E."/>
            <person name="Oakeley E.J."/>
            <person name="Faust A.M.E."/>
            <person name="Altorfer M."/>
            <person name="Dessus-Babus S."/>
            <person name="Burckhardt D."/>
            <person name="Oertli M."/>
            <person name="Naumann U."/>
            <person name="Petersen F."/>
            <person name="Wong J."/>
        </authorList>
    </citation>
    <scope>NUCLEOTIDE SEQUENCE</scope>
    <source>
        <strain evidence="8">GSM-AAB239-AS_SAM_17_03QT</strain>
    </source>
</reference>
<sequence length="204" mass="22164">MERERVLEGEGEVSVTEMLGSPGGFIYPHTSYELSNSATAQMLDFDGQQHDDSSPSSTTSSTCTISNSSYSKISSRVCSNSTSTTSTKRKRQKKESSPSMSTIKVRKEKLGDKMTELQQLVSPFGKSDTASVLQEALGYIRFLHDQVQVLSSPYMKCLPSSAHLQGTRPSVDLQSRGLCLVPVSCTETMVSDNGADFWSPAIGN</sequence>
<dbReference type="EMBL" id="JANAVB010022598">
    <property type="protein sequence ID" value="KAJ6823723.1"/>
    <property type="molecule type" value="Genomic_DNA"/>
</dbReference>
<dbReference type="PROSITE" id="PS50888">
    <property type="entry name" value="BHLH"/>
    <property type="match status" value="1"/>
</dbReference>
<dbReference type="GO" id="GO:0005634">
    <property type="term" value="C:nucleus"/>
    <property type="evidence" value="ECO:0007669"/>
    <property type="project" value="UniProtKB-SubCell"/>
</dbReference>
<dbReference type="AlphaFoldDB" id="A0AAX6G5L0"/>
<dbReference type="InterPro" id="IPR036638">
    <property type="entry name" value="HLH_DNA-bd_sf"/>
</dbReference>
<evidence type="ECO:0000313" key="8">
    <source>
        <dbReference type="EMBL" id="KAJ6823723.1"/>
    </source>
</evidence>
<keyword evidence="4" id="KW-0804">Transcription</keyword>
<comment type="caution">
    <text evidence="8">The sequence shown here is derived from an EMBL/GenBank/DDBJ whole genome shotgun (WGS) entry which is preliminary data.</text>
</comment>
<comment type="similarity">
    <text evidence="2">Belongs to the bHLH protein family.</text>
</comment>